<protein>
    <recommendedName>
        <fullName evidence="7">FAD-binding PCMH-type domain-containing protein</fullName>
    </recommendedName>
</protein>
<name>A0AAX4K7Q8_9TREE</name>
<keyword evidence="5" id="KW-0560">Oxidoreductase</keyword>
<dbReference type="PROSITE" id="PS51387">
    <property type="entry name" value="FAD_PCMH"/>
    <property type="match status" value="1"/>
</dbReference>
<dbReference type="Gene3D" id="1.10.45.10">
    <property type="entry name" value="Vanillyl-alcohol Oxidase, Chain A, domain 4"/>
    <property type="match status" value="1"/>
</dbReference>
<dbReference type="InterPro" id="IPR036318">
    <property type="entry name" value="FAD-bd_PCMH-like_sf"/>
</dbReference>
<dbReference type="Gene3D" id="3.30.43.10">
    <property type="entry name" value="Uridine Diphospho-n-acetylenolpyruvylglucosamine Reductase, domain 2"/>
    <property type="match status" value="1"/>
</dbReference>
<evidence type="ECO:0000256" key="5">
    <source>
        <dbReference type="ARBA" id="ARBA00023002"/>
    </source>
</evidence>
<evidence type="ECO:0000256" key="2">
    <source>
        <dbReference type="ARBA" id="ARBA00008000"/>
    </source>
</evidence>
<dbReference type="InterPro" id="IPR016171">
    <property type="entry name" value="Vanillyl_alc_oxidase_C-sub2"/>
</dbReference>
<evidence type="ECO:0000256" key="4">
    <source>
        <dbReference type="ARBA" id="ARBA00022827"/>
    </source>
</evidence>
<dbReference type="GO" id="GO:0005739">
    <property type="term" value="C:mitochondrion"/>
    <property type="evidence" value="ECO:0007669"/>
    <property type="project" value="TreeGrafter"/>
</dbReference>
<dbReference type="AlphaFoldDB" id="A0AAX4K7Q8"/>
<dbReference type="RefSeq" id="XP_066079916.1">
    <property type="nucleotide sequence ID" value="XM_066223819.1"/>
</dbReference>
<keyword evidence="4" id="KW-0274">FAD</keyword>
<dbReference type="GO" id="GO:0071949">
    <property type="term" value="F:FAD binding"/>
    <property type="evidence" value="ECO:0007669"/>
    <property type="project" value="InterPro"/>
</dbReference>
<gene>
    <name evidence="8" type="ORF">L201_008121</name>
</gene>
<evidence type="ECO:0000256" key="1">
    <source>
        <dbReference type="ARBA" id="ARBA00001974"/>
    </source>
</evidence>
<organism evidence="8 9">
    <name type="scientific">Kwoniella dendrophila CBS 6074</name>
    <dbReference type="NCBI Taxonomy" id="1295534"/>
    <lineage>
        <taxon>Eukaryota</taxon>
        <taxon>Fungi</taxon>
        <taxon>Dikarya</taxon>
        <taxon>Basidiomycota</taxon>
        <taxon>Agaricomycotina</taxon>
        <taxon>Tremellomycetes</taxon>
        <taxon>Tremellales</taxon>
        <taxon>Cryptococcaceae</taxon>
        <taxon>Kwoniella</taxon>
    </lineage>
</organism>
<dbReference type="SUPFAM" id="SSF55103">
    <property type="entry name" value="FAD-linked oxidases, C-terminal domain"/>
    <property type="match status" value="1"/>
</dbReference>
<dbReference type="GO" id="GO:0004458">
    <property type="term" value="F:D-lactate dehydrogenase (cytochrome) activity"/>
    <property type="evidence" value="ECO:0007669"/>
    <property type="project" value="UniProtKB-EC"/>
</dbReference>
<keyword evidence="9" id="KW-1185">Reference proteome</keyword>
<dbReference type="InterPro" id="IPR006094">
    <property type="entry name" value="Oxid_FAD_bind_N"/>
</dbReference>
<evidence type="ECO:0000256" key="3">
    <source>
        <dbReference type="ARBA" id="ARBA00022630"/>
    </source>
</evidence>
<evidence type="ECO:0000259" key="7">
    <source>
        <dbReference type="PROSITE" id="PS51387"/>
    </source>
</evidence>
<dbReference type="GeneID" id="91098789"/>
<dbReference type="FunFam" id="3.30.70.2740:FF:000002">
    <property type="entry name" value="D-2-hydroxyglutarate dehydrogenase mitochondrial"/>
    <property type="match status" value="1"/>
</dbReference>
<dbReference type="Gene3D" id="3.30.70.2190">
    <property type="match status" value="1"/>
</dbReference>
<evidence type="ECO:0000313" key="8">
    <source>
        <dbReference type="EMBL" id="WWC93154.1"/>
    </source>
</evidence>
<dbReference type="Pfam" id="PF02913">
    <property type="entry name" value="FAD-oxidase_C"/>
    <property type="match status" value="1"/>
</dbReference>
<comment type="cofactor">
    <cofactor evidence="1">
        <name>FAD</name>
        <dbReference type="ChEBI" id="CHEBI:57692"/>
    </cofactor>
</comment>
<dbReference type="FunFam" id="3.30.43.10:FF:000011">
    <property type="entry name" value="D-lactate dehydrogenase (Cytochrome)"/>
    <property type="match status" value="1"/>
</dbReference>
<proteinExistence type="inferred from homology"/>
<dbReference type="Gene3D" id="3.30.70.2740">
    <property type="match status" value="1"/>
</dbReference>
<accession>A0AAX4K7Q8</accession>
<dbReference type="InterPro" id="IPR051264">
    <property type="entry name" value="FAD-oxidored/transferase_4"/>
</dbReference>
<comment type="catalytic activity">
    <reaction evidence="6">
        <text>(R)-lactate + 2 Fe(III)-[cytochrome c] = 2 Fe(II)-[cytochrome c] + pyruvate + 2 H(+)</text>
        <dbReference type="Rhea" id="RHEA:13521"/>
        <dbReference type="Rhea" id="RHEA-COMP:10350"/>
        <dbReference type="Rhea" id="RHEA-COMP:14399"/>
        <dbReference type="ChEBI" id="CHEBI:15361"/>
        <dbReference type="ChEBI" id="CHEBI:15378"/>
        <dbReference type="ChEBI" id="CHEBI:16004"/>
        <dbReference type="ChEBI" id="CHEBI:29033"/>
        <dbReference type="ChEBI" id="CHEBI:29034"/>
        <dbReference type="EC" id="1.1.2.4"/>
    </reaction>
</comment>
<dbReference type="InterPro" id="IPR016167">
    <property type="entry name" value="FAD-bd_PCMH_sub1"/>
</dbReference>
<dbReference type="PANTHER" id="PTHR43716:SF1">
    <property type="entry name" value="D-2-HYDROXYGLUTARATE DEHYDROGENASE, MITOCHONDRIAL"/>
    <property type="match status" value="1"/>
</dbReference>
<comment type="similarity">
    <text evidence="2">Belongs to the FAD-binding oxidoreductase/transferase type 4 family.</text>
</comment>
<dbReference type="Proteomes" id="UP001355207">
    <property type="component" value="Chromosome 11"/>
</dbReference>
<dbReference type="SUPFAM" id="SSF56176">
    <property type="entry name" value="FAD-binding/transporter-associated domain-like"/>
    <property type="match status" value="1"/>
</dbReference>
<dbReference type="InterPro" id="IPR016169">
    <property type="entry name" value="FAD-bd_PCMH_sub2"/>
</dbReference>
<reference evidence="8 9" key="1">
    <citation type="submission" date="2024-01" db="EMBL/GenBank/DDBJ databases">
        <title>Comparative genomics of Cryptococcus and Kwoniella reveals pathogenesis evolution and contrasting modes of karyotype evolution via chromosome fusion or intercentromeric recombination.</title>
        <authorList>
            <person name="Coelho M.A."/>
            <person name="David-Palma M."/>
            <person name="Shea T."/>
            <person name="Bowers K."/>
            <person name="McGinley-Smith S."/>
            <person name="Mohammad A.W."/>
            <person name="Gnirke A."/>
            <person name="Yurkov A.M."/>
            <person name="Nowrousian M."/>
            <person name="Sun S."/>
            <person name="Cuomo C.A."/>
            <person name="Heitman J."/>
        </authorList>
    </citation>
    <scope>NUCLEOTIDE SEQUENCE [LARGE SCALE GENOMIC DNA]</scope>
    <source>
        <strain evidence="8 9">CBS 6074</strain>
    </source>
</reference>
<dbReference type="FunFam" id="1.10.45.10:FF:000001">
    <property type="entry name" value="D-lactate dehydrogenase mitochondrial"/>
    <property type="match status" value="1"/>
</dbReference>
<keyword evidence="3" id="KW-0285">Flavoprotein</keyword>
<dbReference type="EMBL" id="CP144108">
    <property type="protein sequence ID" value="WWC93154.1"/>
    <property type="molecule type" value="Genomic_DNA"/>
</dbReference>
<dbReference type="Pfam" id="PF01565">
    <property type="entry name" value="FAD_binding_4"/>
    <property type="match status" value="1"/>
</dbReference>
<evidence type="ECO:0000256" key="6">
    <source>
        <dbReference type="ARBA" id="ARBA00051436"/>
    </source>
</evidence>
<sequence>MSAPRQITRLASRAISRRASPLGNGIIRNQRSSILSPCQSSSSSSNQYQVKGLSVRYGSHLPERSPNFVKPTEKHLNDLKKIVSSSLSSLDGTATQEELKSFNDDWMNKYHGNSKIVLKPKTTKEVSEIMKYCYQNDLAVVPQGGNTGLVGGSNPVHDEIILNLSNMNKIRSFDQVSGCLVADGGVVLEAADHYLAEKGFIFPLDLGAKGSCHIGGNVATNAGGLRLLRYGSLHGTVLGLEVVLPDGTIWNGLSKLRKDNTGFDIKQLFIGSEGTIGIITAVSIMCPRRPSAMNVAVFSLESYEAVQKVFAEAKGHLGEILSAFEFFDKQSYALVKHHQEENGEAERKVFETEGDFYCLIETGGSNAEHDEAKLTGLLEHLMENEMVLDGVLAQDSTQFQALWKLRELVPESAGKAGSVYKYDVSVPVAKMYEPVEQLRVKLREGGVLEGDGKMEGPIKAVTGYGHIGDGNIHINIVATKYTDEIEKIIEPYVYEVVSKYDGSISAEHGLGVMKAPYIGYSKNQTSIELMKKVKQMFDPKGLLNPYKYIV</sequence>
<feature type="domain" description="FAD-binding PCMH-type" evidence="7">
    <location>
        <begin position="110"/>
        <end position="289"/>
    </location>
</feature>
<dbReference type="FunFam" id="3.30.70.2190:FF:000001">
    <property type="entry name" value="D-2-hydroxyglutarate dehydrogenase mitochondrial"/>
    <property type="match status" value="1"/>
</dbReference>
<dbReference type="FunFam" id="3.30.465.10:FF:000053">
    <property type="entry name" value="D-lactate dehydrogenase (Cytochrome), putative"/>
    <property type="match status" value="1"/>
</dbReference>
<evidence type="ECO:0000313" key="9">
    <source>
        <dbReference type="Proteomes" id="UP001355207"/>
    </source>
</evidence>
<dbReference type="InterPro" id="IPR016164">
    <property type="entry name" value="FAD-linked_Oxase-like_C"/>
</dbReference>
<dbReference type="Gene3D" id="3.30.465.10">
    <property type="match status" value="1"/>
</dbReference>
<dbReference type="InterPro" id="IPR004113">
    <property type="entry name" value="FAD-bd_oxidored_4_C"/>
</dbReference>
<dbReference type="PANTHER" id="PTHR43716">
    <property type="entry name" value="D-2-HYDROXYGLUTARATE DEHYDROGENASE, MITOCHONDRIAL"/>
    <property type="match status" value="1"/>
</dbReference>
<dbReference type="InterPro" id="IPR016166">
    <property type="entry name" value="FAD-bd_PCMH"/>
</dbReference>